<gene>
    <name evidence="5 9" type="primary">topA</name>
    <name evidence="9" type="ORF">I4I81_22145</name>
</gene>
<dbReference type="CDD" id="cd00186">
    <property type="entry name" value="TOP1Ac"/>
    <property type="match status" value="1"/>
</dbReference>
<feature type="active site" description="O-(5'-phospho-DNA)-tyrosine intermediate" evidence="5">
    <location>
        <position position="368"/>
    </location>
</feature>
<feature type="compositionally biased region" description="Basic residues" evidence="6">
    <location>
        <begin position="764"/>
        <end position="773"/>
    </location>
</feature>
<feature type="compositionally biased region" description="Basic and acidic residues" evidence="6">
    <location>
        <begin position="901"/>
        <end position="923"/>
    </location>
</feature>
<evidence type="ECO:0000313" key="9">
    <source>
        <dbReference type="EMBL" id="MBW0136946.1"/>
    </source>
</evidence>
<keyword evidence="5" id="KW-0238">DNA-binding</keyword>
<comment type="catalytic activity">
    <reaction evidence="1 5">
        <text>ATP-independent breakage of single-stranded DNA, followed by passage and rejoining.</text>
        <dbReference type="EC" id="5.6.2.1"/>
    </reaction>
</comment>
<dbReference type="PROSITE" id="PS52039">
    <property type="entry name" value="TOPO_IA_2"/>
    <property type="match status" value="1"/>
</dbReference>
<dbReference type="Pfam" id="PF01751">
    <property type="entry name" value="Toprim"/>
    <property type="match status" value="1"/>
</dbReference>
<dbReference type="EC" id="5.6.2.1" evidence="5"/>
<feature type="site" description="Interaction with DNA" evidence="5">
    <location>
        <position position="70"/>
    </location>
</feature>
<keyword evidence="5" id="KW-0413">Isomerase</keyword>
<comment type="caution">
    <text evidence="9">The sequence shown here is derived from an EMBL/GenBank/DDBJ whole genome shotgun (WGS) entry which is preliminary data.</text>
</comment>
<feature type="site" description="Interaction with DNA" evidence="5">
    <location>
        <position position="189"/>
    </location>
</feature>
<dbReference type="InterPro" id="IPR005733">
    <property type="entry name" value="TopoI_bac-type"/>
</dbReference>
<dbReference type="SMART" id="SM00437">
    <property type="entry name" value="TOP1Ac"/>
    <property type="match status" value="1"/>
</dbReference>
<dbReference type="SMART" id="SM00493">
    <property type="entry name" value="TOPRIM"/>
    <property type="match status" value="1"/>
</dbReference>
<dbReference type="EMBL" id="JADQDK010000001">
    <property type="protein sequence ID" value="MBW0136946.1"/>
    <property type="molecule type" value="Genomic_DNA"/>
</dbReference>
<dbReference type="Proteomes" id="UP000694287">
    <property type="component" value="Unassembled WGS sequence"/>
</dbReference>
<feature type="compositionally biased region" description="Polar residues" evidence="6">
    <location>
        <begin position="1"/>
        <end position="10"/>
    </location>
</feature>
<dbReference type="CDD" id="cd03363">
    <property type="entry name" value="TOPRIM_TopoIA_TopoI"/>
    <property type="match status" value="1"/>
</dbReference>
<feature type="compositionally biased region" description="Basic residues" evidence="6">
    <location>
        <begin position="931"/>
        <end position="953"/>
    </location>
</feature>
<keyword evidence="3" id="KW-0479">Metal-binding</keyword>
<evidence type="ECO:0000256" key="2">
    <source>
        <dbReference type="ARBA" id="ARBA00009446"/>
    </source>
</evidence>
<comment type="similarity">
    <text evidence="2 5">Belongs to the type IA topoisomerase family.</text>
</comment>
<dbReference type="InterPro" id="IPR023406">
    <property type="entry name" value="Topo_IA_AS"/>
</dbReference>
<feature type="domain" description="Topo IA-type catalytic" evidence="8">
    <location>
        <begin position="179"/>
        <end position="639"/>
    </location>
</feature>
<dbReference type="NCBIfam" id="TIGR01051">
    <property type="entry name" value="topA_bact"/>
    <property type="match status" value="1"/>
</dbReference>
<feature type="site" description="Interaction with DNA" evidence="5">
    <location>
        <position position="571"/>
    </location>
</feature>
<name>A0ABS6UY74_9PSEU</name>
<dbReference type="InterPro" id="IPR003602">
    <property type="entry name" value="Topo_IA_DNA-bd_dom"/>
</dbReference>
<evidence type="ECO:0000256" key="6">
    <source>
        <dbReference type="SAM" id="MobiDB-lite"/>
    </source>
</evidence>
<keyword evidence="5" id="KW-0799">Topoisomerase</keyword>
<dbReference type="Pfam" id="PF01131">
    <property type="entry name" value="Topoisom_bac"/>
    <property type="match status" value="1"/>
</dbReference>
<dbReference type="Pfam" id="PF13368">
    <property type="entry name" value="Toprim_C_rpt"/>
    <property type="match status" value="4"/>
</dbReference>
<dbReference type="InterPro" id="IPR000380">
    <property type="entry name" value="Topo_IA"/>
</dbReference>
<feature type="region of interest" description="Disordered" evidence="6">
    <location>
        <begin position="756"/>
        <end position="779"/>
    </location>
</feature>
<feature type="site" description="Interaction with DNA" evidence="5">
    <location>
        <position position="205"/>
    </location>
</feature>
<evidence type="ECO:0000313" key="10">
    <source>
        <dbReference type="Proteomes" id="UP000694287"/>
    </source>
</evidence>
<evidence type="ECO:0000259" key="7">
    <source>
        <dbReference type="PROSITE" id="PS50880"/>
    </source>
</evidence>
<dbReference type="PROSITE" id="PS00396">
    <property type="entry name" value="TOPO_IA_1"/>
    <property type="match status" value="1"/>
</dbReference>
<feature type="region of interest" description="Interaction with DNA" evidence="5">
    <location>
        <begin position="213"/>
        <end position="218"/>
    </location>
</feature>
<dbReference type="PANTHER" id="PTHR42785">
    <property type="entry name" value="DNA TOPOISOMERASE, TYPE IA, CORE"/>
    <property type="match status" value="1"/>
</dbReference>
<dbReference type="InterPro" id="IPR003601">
    <property type="entry name" value="Topo_IA_2"/>
</dbReference>
<sequence length="960" mass="104628">MTTGTTSSAPDTGEDTGAPKAGGGRRTRTPAATATGRPTRRLVIVESGTKAAKIQKYLGKDYVVEASVGHIRDLPRGAADVPAKHKGEAWARLGVDVDNSFAPLYIITPEKRSKVAELREALKSVDELLLATDPDREGEAIAWHLLDTLKPKIPVRRMVFHEISEPAIRAAVENLRDLDQDMVDAQETRRILDRLYGYEVSPVLWKKVMPKLSAGRVQSVATRIVVARERERMAFVSASYWDIAAQMDAGAEATPRQFGSRLVAIDGTRVATGRDFGPDGRLKSDAASTDAKNGAVALDEAGARRLAEALQGRDLTVESVESKPYTRKPYAPFMTSTLQQEAGRKLRFSADRTMRSAQRLYENGYITYLRTDSTTLSPSAIDAARNQARELYGDAYVPAQPRQYTRKVKNAQEAHEAIRPAGDVFRTPGEIAREVDGDDFRLYELIWQRTVASQMADARGTTMSIRIAGTAATGEAVTFATSGRTITFPGFLKAYVETVDDQAGGEADDAESRLPELTKGQAVTAASLTPEGHSTNPPSRFTEPSLIKQLEDLGIGRPSTYASIIKTIQDRGYVWKKGQALVPSWIAFAVVGLLEHHFGRLVDYDFTAAMEDELDAIAAGTQGRTHWLSGFYFGGDQGSEGSVARAGGLKKLVGVNLEEIDAREINSVPVFDDVVVRVGRYGPYLERIRDGASQRANLPEDLPPDELTREVAEQLFSVPQEGRSLGVDPISGHEIVAKEGRYGPYVTELLPEPEAPPVVEGAKPKKAPAKPKPRTGSLFKGMSTETITLEEALRLLSLPRLVGADPESGEEITAQNGRYGPYLKKGTDSRSLTDEEQLFTVTLEEAVEIYKQPKQRGRRTAAATPPLRELGEDVNSKKPMVIKDGRFGPYVTDGETNASLRKGDSVEQITDERASELLAERRAKAPAPKKAPARKPAARKPAAKKPAAKRAPAKKAPVEK</sequence>
<dbReference type="InterPro" id="IPR025589">
    <property type="entry name" value="Toprim_C_rpt"/>
</dbReference>
<evidence type="ECO:0000256" key="1">
    <source>
        <dbReference type="ARBA" id="ARBA00000213"/>
    </source>
</evidence>
<keyword evidence="4" id="KW-0460">Magnesium</keyword>
<comment type="subunit">
    <text evidence="5">Monomer.</text>
</comment>
<feature type="site" description="Interaction with DNA" evidence="5">
    <location>
        <position position="370"/>
    </location>
</feature>
<feature type="site" description="Interaction with DNA" evidence="5">
    <location>
        <position position="190"/>
    </location>
</feature>
<dbReference type="InterPro" id="IPR034149">
    <property type="entry name" value="TOPRIM_TopoI"/>
</dbReference>
<dbReference type="InterPro" id="IPR028612">
    <property type="entry name" value="Topoisom_1_IA"/>
</dbReference>
<evidence type="ECO:0000259" key="8">
    <source>
        <dbReference type="PROSITE" id="PS52039"/>
    </source>
</evidence>
<reference evidence="9 10" key="1">
    <citation type="submission" date="2020-11" db="EMBL/GenBank/DDBJ databases">
        <title>Pseudonocardia abyssalis sp. nov. and Pseudonocardia oceani sp. nov., description and phylogenomic analysis of two novel actinomycetes isolated from the deep Southern Ocean.</title>
        <authorList>
            <person name="Parra J."/>
        </authorList>
    </citation>
    <scope>NUCLEOTIDE SEQUENCE [LARGE SCALE GENOMIC DNA]</scope>
    <source>
        <strain evidence="9 10">KRD-168</strain>
    </source>
</reference>
<accession>A0ABS6UY74</accession>
<dbReference type="HAMAP" id="MF_00952">
    <property type="entry name" value="Topoisom_1_prok"/>
    <property type="match status" value="1"/>
</dbReference>
<evidence type="ECO:0000256" key="3">
    <source>
        <dbReference type="ARBA" id="ARBA00022723"/>
    </source>
</evidence>
<feature type="region of interest" description="Disordered" evidence="6">
    <location>
        <begin position="885"/>
        <end position="960"/>
    </location>
</feature>
<organism evidence="9 10">
    <name type="scientific">Pseudonocardia abyssalis</name>
    <dbReference type="NCBI Taxonomy" id="2792008"/>
    <lineage>
        <taxon>Bacteria</taxon>
        <taxon>Bacillati</taxon>
        <taxon>Actinomycetota</taxon>
        <taxon>Actinomycetes</taxon>
        <taxon>Pseudonocardiales</taxon>
        <taxon>Pseudonocardiaceae</taxon>
        <taxon>Pseudonocardia</taxon>
    </lineage>
</organism>
<feature type="site" description="Interaction with DNA" evidence="5">
    <location>
        <position position="193"/>
    </location>
</feature>
<keyword evidence="10" id="KW-1185">Reference proteome</keyword>
<proteinExistence type="inferred from homology"/>
<feature type="region of interest" description="Disordered" evidence="6">
    <location>
        <begin position="853"/>
        <end position="872"/>
    </location>
</feature>
<dbReference type="PROSITE" id="PS50880">
    <property type="entry name" value="TOPRIM"/>
    <property type="match status" value="1"/>
</dbReference>
<dbReference type="PANTHER" id="PTHR42785:SF1">
    <property type="entry name" value="DNA TOPOISOMERASE"/>
    <property type="match status" value="1"/>
</dbReference>
<comment type="function">
    <text evidence="5">Releases the supercoiling and torsional tension of DNA, which is introduced during the DNA replication and transcription, by transiently cleaving and rejoining one strand of the DNA duplex. Introduces a single-strand break via transesterification at a target site in duplex DNA. The scissile phosphodiester is attacked by the catalytic tyrosine of the enzyme, resulting in the formation of a DNA-(5'-phosphotyrosyl)-enzyme intermediate and the expulsion of a 3'-OH DNA strand. The free DNA strand then undergoes passage around the unbroken strand, thus removing DNA supercoils. Finally, in the religation step, the DNA 3'-OH attacks the covalent intermediate to expel the active-site tyrosine and restore the DNA phosphodiester backbone.</text>
</comment>
<feature type="domain" description="Toprim" evidence="7">
    <location>
        <begin position="40"/>
        <end position="164"/>
    </location>
</feature>
<evidence type="ECO:0000256" key="4">
    <source>
        <dbReference type="ARBA" id="ARBA00022842"/>
    </source>
</evidence>
<dbReference type="SMART" id="SM00436">
    <property type="entry name" value="TOP1Bc"/>
    <property type="match status" value="1"/>
</dbReference>
<feature type="site" description="Interaction with DNA" evidence="5">
    <location>
        <position position="198"/>
    </location>
</feature>
<dbReference type="InterPro" id="IPR013497">
    <property type="entry name" value="Topo_IA_cen"/>
</dbReference>
<evidence type="ECO:0000256" key="5">
    <source>
        <dbReference type="HAMAP-Rule" id="MF_00952"/>
    </source>
</evidence>
<dbReference type="InterPro" id="IPR006171">
    <property type="entry name" value="TOPRIM_dom"/>
</dbReference>
<protein>
    <recommendedName>
        <fullName evidence="5">DNA topoisomerase 1</fullName>
        <ecNumber evidence="5">5.6.2.1</ecNumber>
    </recommendedName>
    <alternativeName>
        <fullName evidence="5">DNA topoisomerase I</fullName>
    </alternativeName>
</protein>
<feature type="region of interest" description="Disordered" evidence="6">
    <location>
        <begin position="1"/>
        <end position="38"/>
    </location>
</feature>